<evidence type="ECO:0000313" key="5">
    <source>
        <dbReference type="EMBL" id="PCJ39401.1"/>
    </source>
</evidence>
<keyword evidence="2" id="KW-0238">DNA-binding</keyword>
<dbReference type="AlphaFoldDB" id="A0A2A5C7E8"/>
<dbReference type="GO" id="GO:0003700">
    <property type="term" value="F:DNA-binding transcription factor activity"/>
    <property type="evidence" value="ECO:0007669"/>
    <property type="project" value="InterPro"/>
</dbReference>
<dbReference type="NCBIfam" id="TIGR02337">
    <property type="entry name" value="HpaR"/>
    <property type="match status" value="1"/>
</dbReference>
<feature type="domain" description="HTH marR-type" evidence="4">
    <location>
        <begin position="21"/>
        <end position="153"/>
    </location>
</feature>
<evidence type="ECO:0000256" key="2">
    <source>
        <dbReference type="ARBA" id="ARBA00023125"/>
    </source>
</evidence>
<dbReference type="GO" id="GO:0003677">
    <property type="term" value="F:DNA binding"/>
    <property type="evidence" value="ECO:0007669"/>
    <property type="project" value="UniProtKB-KW"/>
</dbReference>
<dbReference type="Gene3D" id="1.10.10.10">
    <property type="entry name" value="Winged helix-like DNA-binding domain superfamily/Winged helix DNA-binding domain"/>
    <property type="match status" value="1"/>
</dbReference>
<dbReference type="Pfam" id="PF12802">
    <property type="entry name" value="MarR_2"/>
    <property type="match status" value="1"/>
</dbReference>
<dbReference type="GO" id="GO:0045892">
    <property type="term" value="P:negative regulation of DNA-templated transcription"/>
    <property type="evidence" value="ECO:0007669"/>
    <property type="project" value="InterPro"/>
</dbReference>
<evidence type="ECO:0000256" key="1">
    <source>
        <dbReference type="ARBA" id="ARBA00023015"/>
    </source>
</evidence>
<dbReference type="PRINTS" id="PR00598">
    <property type="entry name" value="HTHMARR"/>
</dbReference>
<dbReference type="EMBL" id="NVWI01000015">
    <property type="protein sequence ID" value="PCJ39401.1"/>
    <property type="molecule type" value="Genomic_DNA"/>
</dbReference>
<dbReference type="InterPro" id="IPR012712">
    <property type="entry name" value="HpaR/FarR"/>
</dbReference>
<dbReference type="PROSITE" id="PS01117">
    <property type="entry name" value="HTH_MARR_1"/>
    <property type="match status" value="1"/>
</dbReference>
<name>A0A2A5C7E8_9GAMM</name>
<protein>
    <submittedName>
        <fullName evidence="5">Homoprotocatechuate degradation operon regulator HpaR</fullName>
    </submittedName>
</protein>
<evidence type="ECO:0000313" key="6">
    <source>
        <dbReference type="Proteomes" id="UP000228987"/>
    </source>
</evidence>
<proteinExistence type="predicted"/>
<dbReference type="InterPro" id="IPR036390">
    <property type="entry name" value="WH_DNA-bd_sf"/>
</dbReference>
<dbReference type="InterPro" id="IPR036388">
    <property type="entry name" value="WH-like_DNA-bd_sf"/>
</dbReference>
<evidence type="ECO:0000259" key="4">
    <source>
        <dbReference type="PROSITE" id="PS50995"/>
    </source>
</evidence>
<dbReference type="SMART" id="SM00347">
    <property type="entry name" value="HTH_MARR"/>
    <property type="match status" value="1"/>
</dbReference>
<reference evidence="6" key="1">
    <citation type="submission" date="2017-08" db="EMBL/GenBank/DDBJ databases">
        <title>A dynamic microbial community with high functional redundancy inhabits the cold, oxic subseafloor aquifer.</title>
        <authorList>
            <person name="Tully B.J."/>
            <person name="Wheat C.G."/>
            <person name="Glazer B.T."/>
            <person name="Huber J.A."/>
        </authorList>
    </citation>
    <scope>NUCLEOTIDE SEQUENCE [LARGE SCALE GENOMIC DNA]</scope>
</reference>
<organism evidence="5 6">
    <name type="scientific">SAR86 cluster bacterium</name>
    <dbReference type="NCBI Taxonomy" id="2030880"/>
    <lineage>
        <taxon>Bacteria</taxon>
        <taxon>Pseudomonadati</taxon>
        <taxon>Pseudomonadota</taxon>
        <taxon>Gammaproteobacteria</taxon>
        <taxon>SAR86 cluster</taxon>
    </lineage>
</organism>
<sequence>MSQLNPKPAQTDSDLQLSEFGKALPMSLLRAREAVMKKFIPALKKHDLSPQQWRVIRFLEQEDGLEMTELAERCFLMVPSMSRISKNLEARGLIKRRTVATDQRRSELFLTNSGRKLYTKIAPKSAERYKHITQQFGKEKIDLLHELLDELVISLKE</sequence>
<dbReference type="InterPro" id="IPR023187">
    <property type="entry name" value="Tscrpt_reg_MarR-type_CS"/>
</dbReference>
<dbReference type="InterPro" id="IPR000835">
    <property type="entry name" value="HTH_MarR-typ"/>
</dbReference>
<dbReference type="Proteomes" id="UP000228987">
    <property type="component" value="Unassembled WGS sequence"/>
</dbReference>
<comment type="caution">
    <text evidence="5">The sequence shown here is derived from an EMBL/GenBank/DDBJ whole genome shotgun (WGS) entry which is preliminary data.</text>
</comment>
<gene>
    <name evidence="5" type="primary">hpaR</name>
    <name evidence="5" type="ORF">COA71_14140</name>
</gene>
<accession>A0A2A5C7E8</accession>
<keyword evidence="1" id="KW-0805">Transcription regulation</keyword>
<dbReference type="PANTHER" id="PTHR42756:SF1">
    <property type="entry name" value="TRANSCRIPTIONAL REPRESSOR OF EMRAB OPERON"/>
    <property type="match status" value="1"/>
</dbReference>
<keyword evidence="3" id="KW-0804">Transcription</keyword>
<dbReference type="PROSITE" id="PS50995">
    <property type="entry name" value="HTH_MARR_2"/>
    <property type="match status" value="1"/>
</dbReference>
<dbReference type="PANTHER" id="PTHR42756">
    <property type="entry name" value="TRANSCRIPTIONAL REGULATOR, MARR"/>
    <property type="match status" value="1"/>
</dbReference>
<evidence type="ECO:0000256" key="3">
    <source>
        <dbReference type="ARBA" id="ARBA00023163"/>
    </source>
</evidence>
<dbReference type="SUPFAM" id="SSF46785">
    <property type="entry name" value="Winged helix' DNA-binding domain"/>
    <property type="match status" value="1"/>
</dbReference>